<organism evidence="1">
    <name type="scientific">marine sediment metagenome</name>
    <dbReference type="NCBI Taxonomy" id="412755"/>
    <lineage>
        <taxon>unclassified sequences</taxon>
        <taxon>metagenomes</taxon>
        <taxon>ecological metagenomes</taxon>
    </lineage>
</organism>
<name>A0A0F8ZEM8_9ZZZZ</name>
<comment type="caution">
    <text evidence="1">The sequence shown here is derived from an EMBL/GenBank/DDBJ whole genome shotgun (WGS) entry which is preliminary data.</text>
</comment>
<gene>
    <name evidence="1" type="ORF">LCGC14_2704450</name>
</gene>
<sequence>MQAVELWKTGKPNEAAHLLEQVLTIEPKNAFALYLLGSIALGNKAIATAKVLLEKAVHYDPQADWAWHNLGIAYKQIQDSESAERCYRKALKINPERQETIAMMAGIFVNAGRPEDAVKWANRALKMDTNCPHAKNHMALAKLEMGEWEEGWGYWENRWEVPERLRMKR</sequence>
<dbReference type="GO" id="GO:0006493">
    <property type="term" value="P:protein O-linked glycosylation"/>
    <property type="evidence" value="ECO:0007669"/>
    <property type="project" value="TreeGrafter"/>
</dbReference>
<dbReference type="SMART" id="SM00028">
    <property type="entry name" value="TPR"/>
    <property type="match status" value="4"/>
</dbReference>
<dbReference type="PANTHER" id="PTHR44998:SF1">
    <property type="entry name" value="UDP-N-ACETYLGLUCOSAMINE--PEPTIDE N-ACETYLGLUCOSAMINYLTRANSFERASE 110 KDA SUBUNIT"/>
    <property type="match status" value="1"/>
</dbReference>
<dbReference type="EMBL" id="LAZR01048277">
    <property type="protein sequence ID" value="KKK92287.1"/>
    <property type="molecule type" value="Genomic_DNA"/>
</dbReference>
<accession>A0A0F8ZEM8</accession>
<dbReference type="PROSITE" id="PS50293">
    <property type="entry name" value="TPR_REGION"/>
    <property type="match status" value="1"/>
</dbReference>
<dbReference type="GO" id="GO:0016757">
    <property type="term" value="F:glycosyltransferase activity"/>
    <property type="evidence" value="ECO:0007669"/>
    <property type="project" value="TreeGrafter"/>
</dbReference>
<dbReference type="InterPro" id="IPR011990">
    <property type="entry name" value="TPR-like_helical_dom_sf"/>
</dbReference>
<dbReference type="Pfam" id="PF00515">
    <property type="entry name" value="TPR_1"/>
    <property type="match status" value="1"/>
</dbReference>
<evidence type="ECO:0000313" key="1">
    <source>
        <dbReference type="EMBL" id="KKK92287.1"/>
    </source>
</evidence>
<dbReference type="Pfam" id="PF13432">
    <property type="entry name" value="TPR_16"/>
    <property type="match status" value="1"/>
</dbReference>
<protein>
    <submittedName>
        <fullName evidence="1">Uncharacterized protein</fullName>
    </submittedName>
</protein>
<dbReference type="PANTHER" id="PTHR44998">
    <property type="match status" value="1"/>
</dbReference>
<proteinExistence type="predicted"/>
<feature type="non-terminal residue" evidence="1">
    <location>
        <position position="169"/>
    </location>
</feature>
<reference evidence="1" key="1">
    <citation type="journal article" date="2015" name="Nature">
        <title>Complex archaea that bridge the gap between prokaryotes and eukaryotes.</title>
        <authorList>
            <person name="Spang A."/>
            <person name="Saw J.H."/>
            <person name="Jorgensen S.L."/>
            <person name="Zaremba-Niedzwiedzka K."/>
            <person name="Martijn J."/>
            <person name="Lind A.E."/>
            <person name="van Eijk R."/>
            <person name="Schleper C."/>
            <person name="Guy L."/>
            <person name="Ettema T.J."/>
        </authorList>
    </citation>
    <scope>NUCLEOTIDE SEQUENCE</scope>
</reference>
<dbReference type="PROSITE" id="PS50005">
    <property type="entry name" value="TPR"/>
    <property type="match status" value="1"/>
</dbReference>
<dbReference type="AlphaFoldDB" id="A0A0F8ZEM8"/>
<dbReference type="SUPFAM" id="SSF48452">
    <property type="entry name" value="TPR-like"/>
    <property type="match status" value="1"/>
</dbReference>
<dbReference type="Gene3D" id="1.25.40.10">
    <property type="entry name" value="Tetratricopeptide repeat domain"/>
    <property type="match status" value="1"/>
</dbReference>
<dbReference type="InterPro" id="IPR019734">
    <property type="entry name" value="TPR_rpt"/>
</dbReference>